<dbReference type="GO" id="GO:0032259">
    <property type="term" value="P:methylation"/>
    <property type="evidence" value="ECO:0007669"/>
    <property type="project" value="UniProtKB-KW"/>
</dbReference>
<dbReference type="GO" id="GO:0005840">
    <property type="term" value="C:ribosome"/>
    <property type="evidence" value="ECO:0007669"/>
    <property type="project" value="UniProtKB-KW"/>
</dbReference>
<dbReference type="RefSeq" id="WP_145351585.1">
    <property type="nucleotide sequence ID" value="NZ_CP036262.1"/>
</dbReference>
<dbReference type="Pfam" id="PF06325">
    <property type="entry name" value="PrmA"/>
    <property type="match status" value="1"/>
</dbReference>
<keyword evidence="1" id="KW-0489">Methyltransferase</keyword>
<dbReference type="EMBL" id="CP036262">
    <property type="protein sequence ID" value="QDS93414.1"/>
    <property type="molecule type" value="Genomic_DNA"/>
</dbReference>
<keyword evidence="1" id="KW-0808">Transferase</keyword>
<reference evidence="1 2" key="1">
    <citation type="submission" date="2019-02" db="EMBL/GenBank/DDBJ databases">
        <title>Deep-cultivation of Planctomycetes and their phenomic and genomic characterization uncovers novel biology.</title>
        <authorList>
            <person name="Wiegand S."/>
            <person name="Jogler M."/>
            <person name="Boedeker C."/>
            <person name="Pinto D."/>
            <person name="Vollmers J."/>
            <person name="Rivas-Marin E."/>
            <person name="Kohn T."/>
            <person name="Peeters S.H."/>
            <person name="Heuer A."/>
            <person name="Rast P."/>
            <person name="Oberbeckmann S."/>
            <person name="Bunk B."/>
            <person name="Jeske O."/>
            <person name="Meyerdierks A."/>
            <person name="Storesund J.E."/>
            <person name="Kallscheuer N."/>
            <person name="Luecker S."/>
            <person name="Lage O.M."/>
            <person name="Pohl T."/>
            <person name="Merkel B.J."/>
            <person name="Hornburger P."/>
            <person name="Mueller R.-W."/>
            <person name="Bruemmer F."/>
            <person name="Labrenz M."/>
            <person name="Spormann A.M."/>
            <person name="Op den Camp H."/>
            <person name="Overmann J."/>
            <person name="Amann R."/>
            <person name="Jetten M.S.M."/>
            <person name="Mascher T."/>
            <person name="Medema M.H."/>
            <person name="Devos D.P."/>
            <person name="Kaster A.-K."/>
            <person name="Ovreas L."/>
            <person name="Rohde M."/>
            <person name="Galperin M.Y."/>
            <person name="Jogler C."/>
        </authorList>
    </citation>
    <scope>NUCLEOTIDE SEQUENCE [LARGE SCALE GENOMIC DNA]</scope>
    <source>
        <strain evidence="1 2">FF011L</strain>
    </source>
</reference>
<proteinExistence type="predicted"/>
<dbReference type="PROSITE" id="PS51257">
    <property type="entry name" value="PROKAR_LIPOPROTEIN"/>
    <property type="match status" value="1"/>
</dbReference>
<gene>
    <name evidence="1" type="ORF">FF011L_21840</name>
</gene>
<keyword evidence="1" id="KW-0689">Ribosomal protein</keyword>
<evidence type="ECO:0000313" key="2">
    <source>
        <dbReference type="Proteomes" id="UP000320672"/>
    </source>
</evidence>
<name>A0A517MEU8_9BACT</name>
<accession>A0A517MEU8</accession>
<dbReference type="Gene3D" id="3.40.50.150">
    <property type="entry name" value="Vaccinia Virus protein VP39"/>
    <property type="match status" value="1"/>
</dbReference>
<organism evidence="1 2">
    <name type="scientific">Roseimaritima multifibrata</name>
    <dbReference type="NCBI Taxonomy" id="1930274"/>
    <lineage>
        <taxon>Bacteria</taxon>
        <taxon>Pseudomonadati</taxon>
        <taxon>Planctomycetota</taxon>
        <taxon>Planctomycetia</taxon>
        <taxon>Pirellulales</taxon>
        <taxon>Pirellulaceae</taxon>
        <taxon>Roseimaritima</taxon>
    </lineage>
</organism>
<dbReference type="SUPFAM" id="SSF53335">
    <property type="entry name" value="S-adenosyl-L-methionine-dependent methyltransferases"/>
    <property type="match status" value="1"/>
</dbReference>
<keyword evidence="1" id="KW-0687">Ribonucleoprotein</keyword>
<dbReference type="InterPro" id="IPR029063">
    <property type="entry name" value="SAM-dependent_MTases_sf"/>
</dbReference>
<dbReference type="KEGG" id="rml:FF011L_21840"/>
<dbReference type="Proteomes" id="UP000320672">
    <property type="component" value="Chromosome"/>
</dbReference>
<protein>
    <submittedName>
        <fullName evidence="1">Ribosomal protein L11 methyltransferase</fullName>
    </submittedName>
</protein>
<dbReference type="GO" id="GO:0008168">
    <property type="term" value="F:methyltransferase activity"/>
    <property type="evidence" value="ECO:0007669"/>
    <property type="project" value="UniProtKB-KW"/>
</dbReference>
<keyword evidence="2" id="KW-1185">Reference proteome</keyword>
<evidence type="ECO:0000313" key="1">
    <source>
        <dbReference type="EMBL" id="QDS93414.1"/>
    </source>
</evidence>
<sequence length="249" mass="27339">MPHKTPPSILVALFIGLLLVAACRQPVRKDLDYDYQVVQSWQVDEVFGGEFQQFETVPWNAEATQTVRELIKKDELVSQRTVLEIQTGTGLLAIYSSQQGASKVVATDGNPAAVACARYNAASLYQDRIVSVRLGSNDPAQPYAGIKPDESFDRILILADVDLEESDRTARLVALLDGLENHLTRAGSCLICCTQKSTIEELQKLAKNGELPFKLLGDTNLEEASEVLWPGVVVDIRRSNTKNGSPNPK</sequence>
<dbReference type="OrthoDB" id="267914at2"/>
<dbReference type="AlphaFoldDB" id="A0A517MEU8"/>
<dbReference type="CDD" id="cd02440">
    <property type="entry name" value="AdoMet_MTases"/>
    <property type="match status" value="1"/>
</dbReference>